<feature type="transmembrane region" description="Helical" evidence="1">
    <location>
        <begin position="48"/>
        <end position="70"/>
    </location>
</feature>
<keyword evidence="1" id="KW-0812">Transmembrane</keyword>
<evidence type="ECO:0000313" key="3">
    <source>
        <dbReference type="Proteomes" id="UP000264353"/>
    </source>
</evidence>
<evidence type="ECO:0000256" key="1">
    <source>
        <dbReference type="SAM" id="Phobius"/>
    </source>
</evidence>
<proteinExistence type="predicted"/>
<dbReference type="EMBL" id="CM010629">
    <property type="protein sequence ID" value="RID75413.1"/>
    <property type="molecule type" value="Genomic_DNA"/>
</dbReference>
<name>A0A398AJA3_BRACM</name>
<sequence length="73" mass="8859">MVMTRFQKENETRSGEHLTVRREAGDLEWRRPPQAEETKVKLERDLRAIVRSTLLFCFTQISYLLFFFFFDIN</sequence>
<protein>
    <submittedName>
        <fullName evidence="2">Uncharacterized protein</fullName>
    </submittedName>
</protein>
<organism evidence="2 3">
    <name type="scientific">Brassica campestris</name>
    <name type="common">Field mustard</name>
    <dbReference type="NCBI Taxonomy" id="3711"/>
    <lineage>
        <taxon>Eukaryota</taxon>
        <taxon>Viridiplantae</taxon>
        <taxon>Streptophyta</taxon>
        <taxon>Embryophyta</taxon>
        <taxon>Tracheophyta</taxon>
        <taxon>Spermatophyta</taxon>
        <taxon>Magnoliopsida</taxon>
        <taxon>eudicotyledons</taxon>
        <taxon>Gunneridae</taxon>
        <taxon>Pentapetalae</taxon>
        <taxon>rosids</taxon>
        <taxon>malvids</taxon>
        <taxon>Brassicales</taxon>
        <taxon>Brassicaceae</taxon>
        <taxon>Brassiceae</taxon>
        <taxon>Brassica</taxon>
    </lineage>
</organism>
<dbReference type="AlphaFoldDB" id="A0A398AJA3"/>
<accession>A0A398AJA3</accession>
<keyword evidence="1" id="KW-1133">Transmembrane helix</keyword>
<reference evidence="2 3" key="1">
    <citation type="submission" date="2018-06" db="EMBL/GenBank/DDBJ databases">
        <title>WGS assembly of Brassica rapa FPsc.</title>
        <authorList>
            <person name="Bowman J."/>
            <person name="Kohchi T."/>
            <person name="Yamato K."/>
            <person name="Jenkins J."/>
            <person name="Shu S."/>
            <person name="Ishizaki K."/>
            <person name="Yamaoka S."/>
            <person name="Nishihama R."/>
            <person name="Nakamura Y."/>
            <person name="Berger F."/>
            <person name="Adam C."/>
            <person name="Aki S."/>
            <person name="Althoff F."/>
            <person name="Araki T."/>
            <person name="Arteaga-Vazquez M."/>
            <person name="Balasubrmanian S."/>
            <person name="Bauer D."/>
            <person name="Boehm C."/>
            <person name="Briginshaw L."/>
            <person name="Caballero-Perez J."/>
            <person name="Catarino B."/>
            <person name="Chen F."/>
            <person name="Chiyoda S."/>
            <person name="Chovatia M."/>
            <person name="Davies K."/>
            <person name="Delmans M."/>
            <person name="Demura T."/>
            <person name="Dierschke T."/>
            <person name="Dolan L."/>
            <person name="Dorantes-Acosta A."/>
            <person name="Eklund D."/>
            <person name="Florent S."/>
            <person name="Flores-Sandoval E."/>
            <person name="Fujiyama A."/>
            <person name="Fukuzawa H."/>
            <person name="Galik B."/>
            <person name="Grimanelli D."/>
            <person name="Grimwood J."/>
            <person name="Grossniklaus U."/>
            <person name="Hamada T."/>
            <person name="Haseloff J."/>
            <person name="Hetherington A."/>
            <person name="Higo A."/>
            <person name="Hirakawa Y."/>
            <person name="Hundley H."/>
            <person name="Ikeda Y."/>
            <person name="Inoue K."/>
            <person name="Inoue S."/>
            <person name="Ishida S."/>
            <person name="Jia Q."/>
            <person name="Kakita M."/>
            <person name="Kanazawa T."/>
            <person name="Kawai Y."/>
            <person name="Kawashima T."/>
            <person name="Kennedy M."/>
            <person name="Kinose K."/>
            <person name="Kinoshita T."/>
            <person name="Kohara Y."/>
            <person name="Koide E."/>
            <person name="Komatsu K."/>
            <person name="Kopischke S."/>
            <person name="Kubo M."/>
            <person name="Kyozuka J."/>
            <person name="Lagercrantz U."/>
            <person name="Lin S."/>
            <person name="Lindquist E."/>
            <person name="Lipzen A."/>
            <person name="Lu C."/>
            <person name="Luna E."/>
            <person name="Martienssen R."/>
            <person name="Minamino N."/>
            <person name="Mizutani M."/>
            <person name="Mizutani M."/>
            <person name="Mochizuki N."/>
            <person name="Monte I."/>
            <person name="Mosher R."/>
            <person name="Nagasaki H."/>
            <person name="Nakagami H."/>
            <person name="Naramoto S."/>
            <person name="Nishitani K."/>
            <person name="Ohtani M."/>
            <person name="Okamoto T."/>
            <person name="Okumura M."/>
            <person name="Phillips J."/>
            <person name="Pollak B."/>
            <person name="Reinders A."/>
            <person name="Roevekamp M."/>
            <person name="Sano R."/>
            <person name="Sawa S."/>
            <person name="Schmid M."/>
            <person name="Shirakawa M."/>
            <person name="Solano R."/>
            <person name="Spunde A."/>
            <person name="Suetsugu N."/>
            <person name="Sugano S."/>
            <person name="Sugiyama A."/>
            <person name="Sun R."/>
            <person name="Suzuki Y."/>
            <person name="Takenaka M."/>
            <person name="Takezawa D."/>
            <person name="Tomogane H."/>
            <person name="Tsuzuki M."/>
            <person name="Ueda T."/>
            <person name="Umeda M."/>
            <person name="Ward J."/>
            <person name="Watanabe Y."/>
            <person name="Yazaki K."/>
            <person name="Yokoyama R."/>
            <person name="Yoshitake Y."/>
            <person name="Yotsui I."/>
            <person name="Zachgo S."/>
            <person name="Schmutz J."/>
        </authorList>
    </citation>
    <scope>NUCLEOTIDE SEQUENCE [LARGE SCALE GENOMIC DNA]</scope>
    <source>
        <strain evidence="3">cv. B-3</strain>
    </source>
</reference>
<gene>
    <name evidence="2" type="ORF">BRARA_B02459</name>
</gene>
<dbReference type="Proteomes" id="UP000264353">
    <property type="component" value="Chromosome A2"/>
</dbReference>
<evidence type="ECO:0000313" key="2">
    <source>
        <dbReference type="EMBL" id="RID75413.1"/>
    </source>
</evidence>
<keyword evidence="1" id="KW-0472">Membrane</keyword>